<sequence>ELIGEHSGQNMADAVWETMKIYHLESKVIAIMADNATNNDTMMEALESLCLEVGIVFSVEMARMCCVPHTVHLSALEVSLFLSDSSHSTGLTLYDRY</sequence>
<feature type="non-terminal residue" evidence="1">
    <location>
        <position position="1"/>
    </location>
</feature>
<protein>
    <submittedName>
        <fullName evidence="1">Uncharacterized protein</fullName>
    </submittedName>
</protein>
<dbReference type="Proteomes" id="UP000814140">
    <property type="component" value="Unassembled WGS sequence"/>
</dbReference>
<proteinExistence type="predicted"/>
<organism evidence="1 2">
    <name type="scientific">Artomyces pyxidatus</name>
    <dbReference type="NCBI Taxonomy" id="48021"/>
    <lineage>
        <taxon>Eukaryota</taxon>
        <taxon>Fungi</taxon>
        <taxon>Dikarya</taxon>
        <taxon>Basidiomycota</taxon>
        <taxon>Agaricomycotina</taxon>
        <taxon>Agaricomycetes</taxon>
        <taxon>Russulales</taxon>
        <taxon>Auriscalpiaceae</taxon>
        <taxon>Artomyces</taxon>
    </lineage>
</organism>
<evidence type="ECO:0000313" key="1">
    <source>
        <dbReference type="EMBL" id="KAI0063036.1"/>
    </source>
</evidence>
<dbReference type="EMBL" id="MU277205">
    <property type="protein sequence ID" value="KAI0063036.1"/>
    <property type="molecule type" value="Genomic_DNA"/>
</dbReference>
<reference evidence="1" key="1">
    <citation type="submission" date="2021-03" db="EMBL/GenBank/DDBJ databases">
        <authorList>
            <consortium name="DOE Joint Genome Institute"/>
            <person name="Ahrendt S."/>
            <person name="Looney B.P."/>
            <person name="Miyauchi S."/>
            <person name="Morin E."/>
            <person name="Drula E."/>
            <person name="Courty P.E."/>
            <person name="Chicoki N."/>
            <person name="Fauchery L."/>
            <person name="Kohler A."/>
            <person name="Kuo A."/>
            <person name="Labutti K."/>
            <person name="Pangilinan J."/>
            <person name="Lipzen A."/>
            <person name="Riley R."/>
            <person name="Andreopoulos W."/>
            <person name="He G."/>
            <person name="Johnson J."/>
            <person name="Barry K.W."/>
            <person name="Grigoriev I.V."/>
            <person name="Nagy L."/>
            <person name="Hibbett D."/>
            <person name="Henrissat B."/>
            <person name="Matheny P.B."/>
            <person name="Labbe J."/>
            <person name="Martin F."/>
        </authorList>
    </citation>
    <scope>NUCLEOTIDE SEQUENCE</scope>
    <source>
        <strain evidence="1">HHB10654</strain>
    </source>
</reference>
<name>A0ACB8T4W2_9AGAM</name>
<accession>A0ACB8T4W2</accession>
<comment type="caution">
    <text evidence="1">The sequence shown here is derived from an EMBL/GenBank/DDBJ whole genome shotgun (WGS) entry which is preliminary data.</text>
</comment>
<keyword evidence="2" id="KW-1185">Reference proteome</keyword>
<reference evidence="1" key="2">
    <citation type="journal article" date="2022" name="New Phytol.">
        <title>Evolutionary transition to the ectomycorrhizal habit in the genomes of a hyperdiverse lineage of mushroom-forming fungi.</title>
        <authorList>
            <person name="Looney B."/>
            <person name="Miyauchi S."/>
            <person name="Morin E."/>
            <person name="Drula E."/>
            <person name="Courty P.E."/>
            <person name="Kohler A."/>
            <person name="Kuo A."/>
            <person name="LaButti K."/>
            <person name="Pangilinan J."/>
            <person name="Lipzen A."/>
            <person name="Riley R."/>
            <person name="Andreopoulos W."/>
            <person name="He G."/>
            <person name="Johnson J."/>
            <person name="Nolan M."/>
            <person name="Tritt A."/>
            <person name="Barry K.W."/>
            <person name="Grigoriev I.V."/>
            <person name="Nagy L.G."/>
            <person name="Hibbett D."/>
            <person name="Henrissat B."/>
            <person name="Matheny P.B."/>
            <person name="Labbe J."/>
            <person name="Martin F.M."/>
        </authorList>
    </citation>
    <scope>NUCLEOTIDE SEQUENCE</scope>
    <source>
        <strain evidence="1">HHB10654</strain>
    </source>
</reference>
<evidence type="ECO:0000313" key="2">
    <source>
        <dbReference type="Proteomes" id="UP000814140"/>
    </source>
</evidence>
<gene>
    <name evidence="1" type="ORF">BV25DRAFT_1803021</name>
</gene>